<evidence type="ECO:0000313" key="2">
    <source>
        <dbReference type="EMBL" id="ASR50572.1"/>
    </source>
</evidence>
<protein>
    <submittedName>
        <fullName evidence="2">Glyoxalase/bleomycin resistance/dioxygenase family protein</fullName>
    </submittedName>
</protein>
<dbReference type="PROSITE" id="PS51819">
    <property type="entry name" value="VOC"/>
    <property type="match status" value="1"/>
</dbReference>
<dbReference type="SUPFAM" id="SSF54593">
    <property type="entry name" value="Glyoxalase/Bleomycin resistance protein/Dihydroxybiphenyl dioxygenase"/>
    <property type="match status" value="1"/>
</dbReference>
<dbReference type="EMBL" id="CP020083">
    <property type="protein sequence ID" value="ASR50572.1"/>
    <property type="molecule type" value="Genomic_DNA"/>
</dbReference>
<dbReference type="Proteomes" id="UP000258016">
    <property type="component" value="Chromosome"/>
</dbReference>
<keyword evidence="3" id="KW-1185">Reference proteome</keyword>
<name>A0ABN5B0R5_9SPHN</name>
<dbReference type="InterPro" id="IPR037523">
    <property type="entry name" value="VOC_core"/>
</dbReference>
<proteinExistence type="predicted"/>
<dbReference type="Gene3D" id="3.10.180.10">
    <property type="entry name" value="2,3-Dihydroxybiphenyl 1,2-Dioxygenase, domain 1"/>
    <property type="match status" value="1"/>
</dbReference>
<dbReference type="CDD" id="cd06587">
    <property type="entry name" value="VOC"/>
    <property type="match status" value="1"/>
</dbReference>
<dbReference type="InterPro" id="IPR041581">
    <property type="entry name" value="Glyoxalase_6"/>
</dbReference>
<reference evidence="2 3" key="1">
    <citation type="submission" date="2017-03" db="EMBL/GenBank/DDBJ databases">
        <title>Complete genome sequence of Blastomonas fulva degrading microcsystin LR.</title>
        <authorList>
            <person name="Lee H.-g."/>
            <person name="Jin L."/>
            <person name="oh H.-M."/>
        </authorList>
    </citation>
    <scope>NUCLEOTIDE SEQUENCE [LARGE SCALE GENOMIC DNA]</scope>
    <source>
        <strain evidence="2 3">T2</strain>
    </source>
</reference>
<evidence type="ECO:0000313" key="3">
    <source>
        <dbReference type="Proteomes" id="UP000258016"/>
    </source>
</evidence>
<sequence length="128" mass="13843">MARVLGLGGLFFKSADPAATCAWYRRVLGLEFGEWGGVVFTPDAAAAHPGAGTVFSPFSADTDYFSPSEKDFMFNLMVDDLDAMLVRCAAEGVQPAKLFPPAPNGRFAHIMDPDGRKIELWQPSPMEG</sequence>
<dbReference type="RefSeq" id="WP_054133921.1">
    <property type="nucleotide sequence ID" value="NZ_CP020083.1"/>
</dbReference>
<organism evidence="2 3">
    <name type="scientific">Blastomonas fulva</name>
    <dbReference type="NCBI Taxonomy" id="1550728"/>
    <lineage>
        <taxon>Bacteria</taxon>
        <taxon>Pseudomonadati</taxon>
        <taxon>Pseudomonadota</taxon>
        <taxon>Alphaproteobacteria</taxon>
        <taxon>Sphingomonadales</taxon>
        <taxon>Sphingomonadaceae</taxon>
        <taxon>Blastomonas</taxon>
    </lineage>
</organism>
<accession>A0ABN5B0R5</accession>
<dbReference type="InterPro" id="IPR029068">
    <property type="entry name" value="Glyas_Bleomycin-R_OHBP_Dase"/>
</dbReference>
<gene>
    <name evidence="2" type="ORF">B5J99_03055</name>
</gene>
<evidence type="ECO:0000259" key="1">
    <source>
        <dbReference type="PROSITE" id="PS51819"/>
    </source>
</evidence>
<dbReference type="Pfam" id="PF18029">
    <property type="entry name" value="Glyoxalase_6"/>
    <property type="match status" value="1"/>
</dbReference>
<feature type="domain" description="VOC" evidence="1">
    <location>
        <begin position="6"/>
        <end position="123"/>
    </location>
</feature>
<dbReference type="GeneID" id="303484551"/>